<feature type="transmembrane region" description="Helical" evidence="8">
    <location>
        <begin position="79"/>
        <end position="99"/>
    </location>
</feature>
<dbReference type="PANTHER" id="PTHR42929">
    <property type="entry name" value="INNER MEMBRANE ABC TRANSPORTER PERMEASE PROTEIN YDCU-RELATED-RELATED"/>
    <property type="match status" value="1"/>
</dbReference>
<protein>
    <recommendedName>
        <fullName evidence="9">ABC transmembrane type-1 domain-containing protein</fullName>
    </recommendedName>
</protein>
<feature type="transmembrane region" description="Helical" evidence="8">
    <location>
        <begin position="21"/>
        <end position="43"/>
    </location>
</feature>
<sequence>MQAFIERHKEESYAGYILAGPYLLYMLLLFFIPLGYIFLVSFYRNVPTGTMEAAFTLENYVKFLTSDLYMGALYTTVELSVVSTVFTILVSYPIAYFIVFSDWRYSQALTLLVIAPMLVGNVVRAFGWFALMGSGGAINTVLGLFGVQYTLLNTKPGMIIAISSVLMPFAVLILMSVLYTLDAELIEAAYNLGGNPIQTFVYVTLPLSLPGVIGATIISFVLTMGTFATAVFIGMPQVPMIAPFIYDVASTDLNWPLGAAMSFVLLAVSLALVYVYTLVADVGTQEVSA</sequence>
<dbReference type="AlphaFoldDB" id="A0A0W1RAM8"/>
<comment type="similarity">
    <text evidence="2">Belongs to the binding-protein-dependent transport system permease family. CysTW subfamily.</text>
</comment>
<dbReference type="Gene3D" id="1.10.3720.10">
    <property type="entry name" value="MetI-like"/>
    <property type="match status" value="1"/>
</dbReference>
<feature type="domain" description="ABC transmembrane type-1" evidence="9">
    <location>
        <begin position="73"/>
        <end position="276"/>
    </location>
</feature>
<evidence type="ECO:0000313" key="10">
    <source>
        <dbReference type="EMBL" id="KTG10508.1"/>
    </source>
</evidence>
<feature type="transmembrane region" description="Helical" evidence="8">
    <location>
        <begin position="199"/>
        <end position="222"/>
    </location>
</feature>
<dbReference type="InterPro" id="IPR035906">
    <property type="entry name" value="MetI-like_sf"/>
</dbReference>
<dbReference type="EMBL" id="LOPU01000018">
    <property type="protein sequence ID" value="KTG10508.1"/>
    <property type="molecule type" value="Genomic_DNA"/>
</dbReference>
<dbReference type="SUPFAM" id="SSF161098">
    <property type="entry name" value="MetI-like"/>
    <property type="match status" value="1"/>
</dbReference>
<evidence type="ECO:0000256" key="1">
    <source>
        <dbReference type="ARBA" id="ARBA00004651"/>
    </source>
</evidence>
<keyword evidence="3 8" id="KW-0813">Transport</keyword>
<keyword evidence="11" id="KW-1185">Reference proteome</keyword>
<dbReference type="STRING" id="1514971.AUR64_11165"/>
<keyword evidence="4" id="KW-1003">Cell membrane</keyword>
<name>A0A0W1RAM8_9EURY</name>
<dbReference type="GO" id="GO:0055085">
    <property type="term" value="P:transmembrane transport"/>
    <property type="evidence" value="ECO:0007669"/>
    <property type="project" value="InterPro"/>
</dbReference>
<gene>
    <name evidence="10" type="ORF">AUR64_11165</name>
</gene>
<dbReference type="PANTHER" id="PTHR42929:SF1">
    <property type="entry name" value="INNER MEMBRANE ABC TRANSPORTER PERMEASE PROTEIN YDCU-RELATED"/>
    <property type="match status" value="1"/>
</dbReference>
<comment type="subcellular location">
    <subcellularLocation>
        <location evidence="1 8">Cell membrane</location>
        <topology evidence="1 8">Multi-pass membrane protein</topology>
    </subcellularLocation>
</comment>
<evidence type="ECO:0000256" key="2">
    <source>
        <dbReference type="ARBA" id="ARBA00007069"/>
    </source>
</evidence>
<accession>A0A0W1RAM8</accession>
<dbReference type="InterPro" id="IPR000515">
    <property type="entry name" value="MetI-like"/>
</dbReference>
<dbReference type="Pfam" id="PF00528">
    <property type="entry name" value="BPD_transp_1"/>
    <property type="match status" value="1"/>
</dbReference>
<keyword evidence="7 8" id="KW-0472">Membrane</keyword>
<evidence type="ECO:0000259" key="9">
    <source>
        <dbReference type="PROSITE" id="PS50928"/>
    </source>
</evidence>
<keyword evidence="6 8" id="KW-1133">Transmembrane helix</keyword>
<dbReference type="GO" id="GO:0005886">
    <property type="term" value="C:plasma membrane"/>
    <property type="evidence" value="ECO:0007669"/>
    <property type="project" value="UniProtKB-SubCell"/>
</dbReference>
<dbReference type="CDD" id="cd06261">
    <property type="entry name" value="TM_PBP2"/>
    <property type="match status" value="1"/>
</dbReference>
<feature type="transmembrane region" description="Helical" evidence="8">
    <location>
        <begin position="136"/>
        <end position="152"/>
    </location>
</feature>
<reference evidence="10 11" key="1">
    <citation type="submission" date="2015-12" db="EMBL/GenBank/DDBJ databases">
        <title>Haloprofundus marisrubri gen. nov., sp. nov., an extremely halophilic archaeon isolated from the Discovery deep brine-seawater interface in the Red Sea.</title>
        <authorList>
            <person name="Zhang G."/>
            <person name="Stingl U."/>
            <person name="Rashid M."/>
        </authorList>
    </citation>
    <scope>NUCLEOTIDE SEQUENCE [LARGE SCALE GENOMIC DNA]</scope>
    <source>
        <strain evidence="10 11">SB9</strain>
    </source>
</reference>
<evidence type="ECO:0000256" key="5">
    <source>
        <dbReference type="ARBA" id="ARBA00022692"/>
    </source>
</evidence>
<evidence type="ECO:0000313" key="11">
    <source>
        <dbReference type="Proteomes" id="UP000054387"/>
    </source>
</evidence>
<comment type="caution">
    <text evidence="10">The sequence shown here is derived from an EMBL/GenBank/DDBJ whole genome shotgun (WGS) entry which is preliminary data.</text>
</comment>
<organism evidence="10 11">
    <name type="scientific">Haloprofundus marisrubri</name>
    <dbReference type="NCBI Taxonomy" id="1514971"/>
    <lineage>
        <taxon>Archaea</taxon>
        <taxon>Methanobacteriati</taxon>
        <taxon>Methanobacteriota</taxon>
        <taxon>Stenosarchaea group</taxon>
        <taxon>Halobacteria</taxon>
        <taxon>Halobacteriales</taxon>
        <taxon>Haloferacaceae</taxon>
        <taxon>Haloprofundus</taxon>
    </lineage>
</organism>
<feature type="transmembrane region" description="Helical" evidence="8">
    <location>
        <begin position="159"/>
        <end position="179"/>
    </location>
</feature>
<evidence type="ECO:0000256" key="6">
    <source>
        <dbReference type="ARBA" id="ARBA00022989"/>
    </source>
</evidence>
<evidence type="ECO:0000256" key="7">
    <source>
        <dbReference type="ARBA" id="ARBA00023136"/>
    </source>
</evidence>
<dbReference type="Proteomes" id="UP000054387">
    <property type="component" value="Unassembled WGS sequence"/>
</dbReference>
<evidence type="ECO:0000256" key="3">
    <source>
        <dbReference type="ARBA" id="ARBA00022448"/>
    </source>
</evidence>
<keyword evidence="5 8" id="KW-0812">Transmembrane</keyword>
<feature type="transmembrane region" description="Helical" evidence="8">
    <location>
        <begin position="227"/>
        <end position="246"/>
    </location>
</feature>
<feature type="transmembrane region" description="Helical" evidence="8">
    <location>
        <begin position="258"/>
        <end position="279"/>
    </location>
</feature>
<evidence type="ECO:0000256" key="8">
    <source>
        <dbReference type="RuleBase" id="RU363032"/>
    </source>
</evidence>
<feature type="transmembrane region" description="Helical" evidence="8">
    <location>
        <begin position="111"/>
        <end position="130"/>
    </location>
</feature>
<evidence type="ECO:0000256" key="4">
    <source>
        <dbReference type="ARBA" id="ARBA00022475"/>
    </source>
</evidence>
<dbReference type="PROSITE" id="PS50928">
    <property type="entry name" value="ABC_TM1"/>
    <property type="match status" value="1"/>
</dbReference>
<proteinExistence type="inferred from homology"/>